<sequence length="281" mass="29552">MTTQERISLPTALITGCSAGGIGSALAEALHERGVHVFATARSREKMSHLEKYPNMTFLELDVTSSSDISAAVEAVKAQTGGTLNYLVNNSGVPLVFPALETDLDKAKELYDVNFWGVVAMTHSFAPLLISAKGTVANISSMGGVLSFPWCGFYASSKAAVRAYGEAVRLELAPFGVRVVTVMSGLIGTNIFTRSPEIDLSGSIYEGATKGVSDMATGAVIKDVTPASVYAGRVADDLVGGANGVIWRGKMSSMAWFLSTFLPAWVLDKMLVSGAGLEQLG</sequence>
<dbReference type="VEuPathDB" id="FungiDB:BO70DRAFT_371080"/>
<dbReference type="GO" id="GO:0000140">
    <property type="term" value="F:acylglycerone-phosphate reductase (NADP+) activity"/>
    <property type="evidence" value="ECO:0007669"/>
    <property type="project" value="TreeGrafter"/>
</dbReference>
<evidence type="ECO:0000256" key="2">
    <source>
        <dbReference type="ARBA" id="ARBA00022857"/>
    </source>
</evidence>
<dbReference type="Proteomes" id="UP000247233">
    <property type="component" value="Unassembled WGS sequence"/>
</dbReference>
<dbReference type="STRING" id="1448321.A0A317W7M2"/>
<keyword evidence="3" id="KW-0560">Oxidoreductase</keyword>
<gene>
    <name evidence="5" type="ORF">BO70DRAFT_371080</name>
</gene>
<dbReference type="Gene3D" id="3.40.50.720">
    <property type="entry name" value="NAD(P)-binding Rossmann-like Domain"/>
    <property type="match status" value="1"/>
</dbReference>
<protein>
    <submittedName>
        <fullName evidence="5">Oxidoreductase</fullName>
    </submittedName>
</protein>
<evidence type="ECO:0000313" key="6">
    <source>
        <dbReference type="Proteomes" id="UP000247233"/>
    </source>
</evidence>
<evidence type="ECO:0000256" key="3">
    <source>
        <dbReference type="ARBA" id="ARBA00023002"/>
    </source>
</evidence>
<dbReference type="PANTHER" id="PTHR44169">
    <property type="entry name" value="NADPH-DEPENDENT 1-ACYLDIHYDROXYACETONE PHOSPHATE REDUCTASE"/>
    <property type="match status" value="1"/>
</dbReference>
<proteinExistence type="inferred from homology"/>
<evidence type="ECO:0000256" key="1">
    <source>
        <dbReference type="ARBA" id="ARBA00006484"/>
    </source>
</evidence>
<keyword evidence="6" id="KW-1185">Reference proteome</keyword>
<dbReference type="PROSITE" id="PS51257">
    <property type="entry name" value="PROKAR_LIPOPROTEIN"/>
    <property type="match status" value="1"/>
</dbReference>
<dbReference type="PRINTS" id="PR00081">
    <property type="entry name" value="GDHRDH"/>
</dbReference>
<evidence type="ECO:0000313" key="5">
    <source>
        <dbReference type="EMBL" id="PWY82079.1"/>
    </source>
</evidence>
<reference evidence="5 6" key="1">
    <citation type="submission" date="2016-12" db="EMBL/GenBank/DDBJ databases">
        <title>The genomes of Aspergillus section Nigri reveals drivers in fungal speciation.</title>
        <authorList>
            <consortium name="DOE Joint Genome Institute"/>
            <person name="Vesth T.C."/>
            <person name="Nybo J."/>
            <person name="Theobald S."/>
            <person name="Brandl J."/>
            <person name="Frisvad J.C."/>
            <person name="Nielsen K.F."/>
            <person name="Lyhne E.K."/>
            <person name="Kogle M.E."/>
            <person name="Kuo A."/>
            <person name="Riley R."/>
            <person name="Clum A."/>
            <person name="Nolan M."/>
            <person name="Lipzen A."/>
            <person name="Salamov A."/>
            <person name="Henrissat B."/>
            <person name="Wiebenga A."/>
            <person name="De Vries R.P."/>
            <person name="Grigoriev I.V."/>
            <person name="Mortensen U.H."/>
            <person name="Andersen M.R."/>
            <person name="Baker S.E."/>
        </authorList>
    </citation>
    <scope>NUCLEOTIDE SEQUENCE [LARGE SCALE GENOMIC DNA]</scope>
    <source>
        <strain evidence="5 6">CBS 117.55</strain>
    </source>
</reference>
<dbReference type="InterPro" id="IPR020904">
    <property type="entry name" value="Sc_DH/Rdtase_CS"/>
</dbReference>
<dbReference type="PRINTS" id="PR00080">
    <property type="entry name" value="SDRFAMILY"/>
</dbReference>
<comment type="similarity">
    <text evidence="1 4">Belongs to the short-chain dehydrogenases/reductases (SDR) family.</text>
</comment>
<evidence type="ECO:0000256" key="4">
    <source>
        <dbReference type="RuleBase" id="RU000363"/>
    </source>
</evidence>
<comment type="caution">
    <text evidence="5">The sequence shown here is derived from an EMBL/GenBank/DDBJ whole genome shotgun (WGS) entry which is preliminary data.</text>
</comment>
<dbReference type="RefSeq" id="XP_025399344.1">
    <property type="nucleotide sequence ID" value="XM_025544778.1"/>
</dbReference>
<dbReference type="PROSITE" id="PS00061">
    <property type="entry name" value="ADH_SHORT"/>
    <property type="match status" value="1"/>
</dbReference>
<dbReference type="InterPro" id="IPR036291">
    <property type="entry name" value="NAD(P)-bd_dom_sf"/>
</dbReference>
<accession>A0A317W7M2</accession>
<dbReference type="InterPro" id="IPR002347">
    <property type="entry name" value="SDR_fam"/>
</dbReference>
<dbReference type="GeneID" id="37067015"/>
<name>A0A317W7M2_9EURO</name>
<dbReference type="AlphaFoldDB" id="A0A317W7M2"/>
<dbReference type="GO" id="GO:0004806">
    <property type="term" value="F:triacylglycerol lipase activity"/>
    <property type="evidence" value="ECO:0007669"/>
    <property type="project" value="TreeGrafter"/>
</dbReference>
<dbReference type="GO" id="GO:0006654">
    <property type="term" value="P:phosphatidic acid biosynthetic process"/>
    <property type="evidence" value="ECO:0007669"/>
    <property type="project" value="TreeGrafter"/>
</dbReference>
<dbReference type="GO" id="GO:0005783">
    <property type="term" value="C:endoplasmic reticulum"/>
    <property type="evidence" value="ECO:0007669"/>
    <property type="project" value="TreeGrafter"/>
</dbReference>
<dbReference type="CDD" id="cd05374">
    <property type="entry name" value="17beta-HSD-like_SDR_c"/>
    <property type="match status" value="1"/>
</dbReference>
<dbReference type="Pfam" id="PF00106">
    <property type="entry name" value="adh_short"/>
    <property type="match status" value="1"/>
</dbReference>
<dbReference type="GO" id="GO:0044550">
    <property type="term" value="P:secondary metabolite biosynthetic process"/>
    <property type="evidence" value="ECO:0007669"/>
    <property type="project" value="UniProtKB-ARBA"/>
</dbReference>
<dbReference type="GO" id="GO:0019433">
    <property type="term" value="P:triglyceride catabolic process"/>
    <property type="evidence" value="ECO:0007669"/>
    <property type="project" value="TreeGrafter"/>
</dbReference>
<dbReference type="OrthoDB" id="2102561at2759"/>
<dbReference type="EMBL" id="MSFL01000012">
    <property type="protein sequence ID" value="PWY82079.1"/>
    <property type="molecule type" value="Genomic_DNA"/>
</dbReference>
<keyword evidence="2" id="KW-0521">NADP</keyword>
<organism evidence="5 6">
    <name type="scientific">Aspergillus heteromorphus CBS 117.55</name>
    <dbReference type="NCBI Taxonomy" id="1448321"/>
    <lineage>
        <taxon>Eukaryota</taxon>
        <taxon>Fungi</taxon>
        <taxon>Dikarya</taxon>
        <taxon>Ascomycota</taxon>
        <taxon>Pezizomycotina</taxon>
        <taxon>Eurotiomycetes</taxon>
        <taxon>Eurotiomycetidae</taxon>
        <taxon>Eurotiales</taxon>
        <taxon>Aspergillaceae</taxon>
        <taxon>Aspergillus</taxon>
        <taxon>Aspergillus subgen. Circumdati</taxon>
    </lineage>
</organism>
<dbReference type="SUPFAM" id="SSF51735">
    <property type="entry name" value="NAD(P)-binding Rossmann-fold domains"/>
    <property type="match status" value="1"/>
</dbReference>
<dbReference type="GO" id="GO:0005811">
    <property type="term" value="C:lipid droplet"/>
    <property type="evidence" value="ECO:0007669"/>
    <property type="project" value="TreeGrafter"/>
</dbReference>
<dbReference type="PANTHER" id="PTHR44169:SF6">
    <property type="entry name" value="NADPH-DEPENDENT 1-ACYLDIHYDROXYACETONE PHOSPHATE REDUCTASE"/>
    <property type="match status" value="1"/>
</dbReference>